<sequence length="276" mass="31217">MNIWRLIAHHDHEEADEAIDEMKRSNRIAIGWSKIGNLSKLNISNQSEISSLIKKSYPHIDNAHLGGPSLWNIYNKMREGDLVIVNANGKRVCVFEVTGPYIFEQESGEINGYAHQRSACLTSINPESLWNSSGSAVAPGQNIRWTLAACTKSEKAEEAIYKEGSRFSVTSTAIERNPFARQKCIEHFGAKCFVCGIEFKNKYGDIGKEYIHVHHRVDISTKSHVHEVDPLRDLIPLCPNCHAMAHQKKPAIPVEELKKIYEKHNVSQHAHFNQKI</sequence>
<evidence type="ECO:0000259" key="1">
    <source>
        <dbReference type="Pfam" id="PF01844"/>
    </source>
</evidence>
<keyword evidence="3" id="KW-1185">Reference proteome</keyword>
<dbReference type="Proteomes" id="UP001160519">
    <property type="component" value="Unassembled WGS sequence"/>
</dbReference>
<keyword evidence="2" id="KW-0255">Endonuclease</keyword>
<dbReference type="GO" id="GO:0004519">
    <property type="term" value="F:endonuclease activity"/>
    <property type="evidence" value="ECO:0007669"/>
    <property type="project" value="UniProtKB-KW"/>
</dbReference>
<proteinExistence type="predicted"/>
<keyword evidence="2" id="KW-0540">Nuclease</keyword>
<organism evidence="2 3">
    <name type="scientific">Candidatus Methylobacter titanis</name>
    <dbReference type="NCBI Taxonomy" id="3053457"/>
    <lineage>
        <taxon>Bacteria</taxon>
        <taxon>Pseudomonadati</taxon>
        <taxon>Pseudomonadota</taxon>
        <taxon>Gammaproteobacteria</taxon>
        <taxon>Methylococcales</taxon>
        <taxon>Methylococcaceae</taxon>
        <taxon>Methylobacter</taxon>
    </lineage>
</organism>
<feature type="domain" description="HNH" evidence="1">
    <location>
        <begin position="192"/>
        <end position="247"/>
    </location>
</feature>
<evidence type="ECO:0000313" key="2">
    <source>
        <dbReference type="EMBL" id="MDI1231199.1"/>
    </source>
</evidence>
<dbReference type="GO" id="GO:0008270">
    <property type="term" value="F:zinc ion binding"/>
    <property type="evidence" value="ECO:0007669"/>
    <property type="project" value="InterPro"/>
</dbReference>
<accession>A0AA43Q7L6</accession>
<gene>
    <name evidence="2" type="ORF">PSU93_08630</name>
</gene>
<name>A0AA43Q7L6_9GAMM</name>
<reference evidence="2" key="1">
    <citation type="submission" date="2023-01" db="EMBL/GenBank/DDBJ databases">
        <title>Biogeochemical cycle of methane in antarctic sediments.</title>
        <authorList>
            <person name="Roldan D.M."/>
            <person name="Menes R.J."/>
        </authorList>
    </citation>
    <scope>NUCLEOTIDE SEQUENCE [LARGE SCALE GENOMIC DNA]</scope>
    <source>
        <strain evidence="2">K-2018 MAG008</strain>
    </source>
</reference>
<dbReference type="GO" id="GO:0003676">
    <property type="term" value="F:nucleic acid binding"/>
    <property type="evidence" value="ECO:0007669"/>
    <property type="project" value="InterPro"/>
</dbReference>
<dbReference type="EMBL" id="JAQSDF010000023">
    <property type="protein sequence ID" value="MDI1231199.1"/>
    <property type="molecule type" value="Genomic_DNA"/>
</dbReference>
<dbReference type="Pfam" id="PF01844">
    <property type="entry name" value="HNH"/>
    <property type="match status" value="1"/>
</dbReference>
<dbReference type="InterPro" id="IPR002711">
    <property type="entry name" value="HNH"/>
</dbReference>
<comment type="caution">
    <text evidence="2">The sequence shown here is derived from an EMBL/GenBank/DDBJ whole genome shotgun (WGS) entry which is preliminary data.</text>
</comment>
<dbReference type="InterPro" id="IPR003615">
    <property type="entry name" value="HNH_nuc"/>
</dbReference>
<dbReference type="CDD" id="cd00085">
    <property type="entry name" value="HNHc"/>
    <property type="match status" value="1"/>
</dbReference>
<protein>
    <submittedName>
        <fullName evidence="2">HNH endonuclease</fullName>
    </submittedName>
</protein>
<evidence type="ECO:0000313" key="3">
    <source>
        <dbReference type="Proteomes" id="UP001160519"/>
    </source>
</evidence>
<dbReference type="AlphaFoldDB" id="A0AA43Q7L6"/>
<keyword evidence="2" id="KW-0378">Hydrolase</keyword>
<dbReference type="Gene3D" id="1.10.30.50">
    <property type="match status" value="1"/>
</dbReference>